<comment type="caution">
    <text evidence="3">The sequence shown here is derived from an EMBL/GenBank/DDBJ whole genome shotgun (WGS) entry which is preliminary data.</text>
</comment>
<dbReference type="GO" id="GO:0005524">
    <property type="term" value="F:ATP binding"/>
    <property type="evidence" value="ECO:0007669"/>
    <property type="project" value="InterPro"/>
</dbReference>
<dbReference type="InterPro" id="IPR027417">
    <property type="entry name" value="P-loop_NTPase"/>
</dbReference>
<dbReference type="InterPro" id="IPR039891">
    <property type="entry name" value="VWA8"/>
</dbReference>
<dbReference type="GO" id="GO:0016887">
    <property type="term" value="F:ATP hydrolysis activity"/>
    <property type="evidence" value="ECO:0007669"/>
    <property type="project" value="InterPro"/>
</dbReference>
<dbReference type="Gene3D" id="3.40.50.300">
    <property type="entry name" value="P-loop containing nucleotide triphosphate hydrolases"/>
    <property type="match status" value="2"/>
</dbReference>
<feature type="region of interest" description="Disordered" evidence="1">
    <location>
        <begin position="1080"/>
        <end position="1131"/>
    </location>
</feature>
<evidence type="ECO:0000313" key="3">
    <source>
        <dbReference type="EMBL" id="CAH7688707.1"/>
    </source>
</evidence>
<organism evidence="3 4">
    <name type="scientific">Phakopsora pachyrhizi</name>
    <name type="common">Asian soybean rust disease fungus</name>
    <dbReference type="NCBI Taxonomy" id="170000"/>
    <lineage>
        <taxon>Eukaryota</taxon>
        <taxon>Fungi</taxon>
        <taxon>Dikarya</taxon>
        <taxon>Basidiomycota</taxon>
        <taxon>Pucciniomycotina</taxon>
        <taxon>Pucciniomycetes</taxon>
        <taxon>Pucciniales</taxon>
        <taxon>Phakopsoraceae</taxon>
        <taxon>Phakopsora</taxon>
    </lineage>
</organism>
<feature type="compositionally biased region" description="Basic and acidic residues" evidence="1">
    <location>
        <begin position="1086"/>
        <end position="1109"/>
    </location>
</feature>
<sequence length="1446" mass="162582">MNSRAMRRLAPIIRTLSTPIGQIKGHISLGEISVPVREAQSPSRLPSKSLLLKELDGFTLAQLRWILQKHQLRQDIFLLSASASCGYTRRLALSFCELINREYEYVAIHRDVAESELKQSREIKLDHSNGQKDLKFVDSPTVRAVKHGRVLILDGIEKAERGILPLLNNLLENREMNLEDGTQIVHPERYSLLQGSKSGFISAHPNFQVVCLGAPVPPLVGYPLDPPFRSRFQVRYIDHLGASFALAGSGPNPPSLLWQSFKEVVTSIQLANEARTTLSMPSLLPNFPQASLVRLRRLLEVFPCPIVKQLRDISPDQLACLMLLLHPRLAYLPLTGFGMLAEHLAQAGFGALGNPVAAAEDGSGLLGYQLVSIERVTSSEARATFKQCDSHTYITTNLFCGPAPLVDVDEVLDSRREDVLIGPRLKHLLTVMIQIHAIGSNITLLPSDQPSAPSASTSLLLECFCRLLGYQDSIERIHLYKELSGRELLMRRLVNEKDGSTEWTASRLVEAALGGSLVQLNGIDTIGSTIGSIGRLLDEGEVELWNGRRIVAQKISEANDPEFELLSETHPSFRLIATVTRSMPNRLKDWLSNDEVLNITVGIPTIPLGQSEEEELMRRTGASCSAIKKLSDFALQYRTASIGLTESSSSSTPKLKRLGTRTLIRLCKKLAVYPQEEASLGRHLASVVLANFLPKTERMTFDKCMKTAGIQGDISQNYIHPAPKMSEDRSFLIFPNSYPTAGTDDYKLRRWSKNETEDDSDSDQFVPHMPYFYDNSQQNLLMREIGVDLEVLKDHLVLLGNQGVGKNKIVDRLLQLLGRPREYIQLHRDSTVNQLMFQTNLINGQIQYSDSPLIRAVKLGRVLVIDEADKAPGFVTAIFKSLADHNELSLSDGRKIVPNGRAKKSDEIEMKEGFRMILLANRPGFPFLGNQFLDGLGDGFSCYSIDNPDRASEIEVVRNVMGESYNQKGNDLVERLVDVFHDLRQGFAEGTVTYPFSLRELINLVRHLKEYDQDSLETGLRNIFDFDVYRPETIDFLHKVMQKHGIEIEKLGMNSVRKSQLKSLKDEPISQIVYRPVGDKEDEDLRVEKDENEMRGPKPGKEDDGKEHVGGNTWAGGTGGRDTSGLGGRGGATRVYKRSNIYQVSDQLKAEVPEYIKERARQMSQQELARKLEDLNMSSGQATNYDYYFKPVRAHISQLQSILENHEAKEEERVWIKRQGDGELDELRLVEGLTGDSAIYKRRSYERPEPGKPQVKPKRIRFLFDISASMYRFQADGRLDRSCQTAVMIMEAFERLERPERYVWDIVGHAGDSPEIPLVKLDDLPKSILDRWKVIEKIKLFSQYAIAGDHTIEAIEKGVDAVAEMESDEAILIIITDANFDRYGISSEILKKTMNRNEKVKTGLIAIGEGNEAEWLPKVLPYKAYQVKKCEEIPIVFKSILSQMLN</sequence>
<dbReference type="GO" id="GO:0005737">
    <property type="term" value="C:cytoplasm"/>
    <property type="evidence" value="ECO:0007669"/>
    <property type="project" value="TreeGrafter"/>
</dbReference>
<reference evidence="3" key="1">
    <citation type="submission" date="2022-06" db="EMBL/GenBank/DDBJ databases">
        <authorList>
            <consortium name="SYNGENTA / RWTH Aachen University"/>
        </authorList>
    </citation>
    <scope>NUCLEOTIDE SEQUENCE</scope>
</reference>
<dbReference type="InterPro" id="IPR036465">
    <property type="entry name" value="vWFA_dom_sf"/>
</dbReference>
<dbReference type="InterPro" id="IPR011704">
    <property type="entry name" value="ATPase_dyneun-rel_AAA"/>
</dbReference>
<gene>
    <name evidence="3" type="ORF">PPACK8108_LOCUS23706</name>
</gene>
<proteinExistence type="predicted"/>
<dbReference type="PANTHER" id="PTHR21610">
    <property type="entry name" value="VON WILLEBRAND FACTOR A DOMAIN-CONTAINING PROTEIN 8"/>
    <property type="match status" value="1"/>
</dbReference>
<accession>A0AAV0BNW4</accession>
<dbReference type="Proteomes" id="UP001153365">
    <property type="component" value="Unassembled WGS sequence"/>
</dbReference>
<feature type="compositionally biased region" description="Gly residues" evidence="1">
    <location>
        <begin position="1113"/>
        <end position="1131"/>
    </location>
</feature>
<evidence type="ECO:0000313" key="4">
    <source>
        <dbReference type="Proteomes" id="UP001153365"/>
    </source>
</evidence>
<dbReference type="EMBL" id="CALTRL010006005">
    <property type="protein sequence ID" value="CAH7688707.1"/>
    <property type="molecule type" value="Genomic_DNA"/>
</dbReference>
<keyword evidence="4" id="KW-1185">Reference proteome</keyword>
<feature type="domain" description="ATPase dynein-related AAA" evidence="2">
    <location>
        <begin position="795"/>
        <end position="924"/>
    </location>
</feature>
<dbReference type="SUPFAM" id="SSF53300">
    <property type="entry name" value="vWA-like"/>
    <property type="match status" value="1"/>
</dbReference>
<evidence type="ECO:0000259" key="2">
    <source>
        <dbReference type="Pfam" id="PF07728"/>
    </source>
</evidence>
<dbReference type="Pfam" id="PF07728">
    <property type="entry name" value="AAA_5"/>
    <property type="match status" value="3"/>
</dbReference>
<feature type="domain" description="ATPase dynein-related AAA" evidence="2">
    <location>
        <begin position="90"/>
        <end position="232"/>
    </location>
</feature>
<name>A0AAV0BNW4_PHAPC</name>
<dbReference type="PANTHER" id="PTHR21610:SF9">
    <property type="entry name" value="VON WILLEBRAND FACTOR A DOMAIN-CONTAINING PROTEIN 8"/>
    <property type="match status" value="1"/>
</dbReference>
<evidence type="ECO:0000256" key="1">
    <source>
        <dbReference type="SAM" id="MobiDB-lite"/>
    </source>
</evidence>
<dbReference type="SUPFAM" id="SSF52540">
    <property type="entry name" value="P-loop containing nucleoside triphosphate hydrolases"/>
    <property type="match status" value="2"/>
</dbReference>
<feature type="domain" description="ATPase dynein-related AAA" evidence="2">
    <location>
        <begin position="460"/>
        <end position="585"/>
    </location>
</feature>
<protein>
    <submittedName>
        <fullName evidence="3">AAA domain-domain-containing protein</fullName>
    </submittedName>
</protein>